<reference evidence="1" key="1">
    <citation type="submission" date="2020-04" db="EMBL/GenBank/DDBJ databases">
        <authorList>
            <person name="Alioto T."/>
            <person name="Alioto T."/>
            <person name="Gomez Garrido J."/>
        </authorList>
    </citation>
    <scope>NUCLEOTIDE SEQUENCE</scope>
    <source>
        <strain evidence="1">A484AB</strain>
    </source>
</reference>
<dbReference type="Gene3D" id="3.30.710.10">
    <property type="entry name" value="Potassium Channel Kv1.1, Chain A"/>
    <property type="match status" value="1"/>
</dbReference>
<dbReference type="OrthoDB" id="5968623at2759"/>
<keyword evidence="2" id="KW-1185">Reference proteome</keyword>
<gene>
    <name evidence="1" type="ORF">PACLA_8A067381</name>
</gene>
<dbReference type="SUPFAM" id="SSF54695">
    <property type="entry name" value="POZ domain"/>
    <property type="match status" value="1"/>
</dbReference>
<accession>A0A6S7HI87</accession>
<dbReference type="PANTHER" id="PTHR22744:SF17">
    <property type="entry name" value="BTB DOMAIN-CONTAINING PROTEIN"/>
    <property type="match status" value="1"/>
</dbReference>
<dbReference type="AlphaFoldDB" id="A0A6S7HI87"/>
<organism evidence="1 2">
    <name type="scientific">Paramuricea clavata</name>
    <name type="common">Red gorgonian</name>
    <name type="synonym">Violescent sea-whip</name>
    <dbReference type="NCBI Taxonomy" id="317549"/>
    <lineage>
        <taxon>Eukaryota</taxon>
        <taxon>Metazoa</taxon>
        <taxon>Cnidaria</taxon>
        <taxon>Anthozoa</taxon>
        <taxon>Octocorallia</taxon>
        <taxon>Malacalcyonacea</taxon>
        <taxon>Plexauridae</taxon>
        <taxon>Paramuricea</taxon>
    </lineage>
</organism>
<protein>
    <submittedName>
        <fullName evidence="1">BTB and MATH domain-containing 36-like</fullName>
    </submittedName>
</protein>
<dbReference type="Proteomes" id="UP001152795">
    <property type="component" value="Unassembled WGS sequence"/>
</dbReference>
<evidence type="ECO:0000313" key="1">
    <source>
        <dbReference type="EMBL" id="CAB3995700.1"/>
    </source>
</evidence>
<comment type="caution">
    <text evidence="1">The sequence shown here is derived from an EMBL/GenBank/DDBJ whole genome shotgun (WGS) entry which is preliminary data.</text>
</comment>
<dbReference type="EMBL" id="CACRXK020002712">
    <property type="protein sequence ID" value="CAB3995700.1"/>
    <property type="molecule type" value="Genomic_DNA"/>
</dbReference>
<name>A0A6S7HI87_PARCT</name>
<evidence type="ECO:0000313" key="2">
    <source>
        <dbReference type="Proteomes" id="UP001152795"/>
    </source>
</evidence>
<dbReference type="InterPro" id="IPR011333">
    <property type="entry name" value="SKP1/BTB/POZ_sf"/>
</dbReference>
<dbReference type="PROSITE" id="PS50097">
    <property type="entry name" value="BTB"/>
    <property type="match status" value="1"/>
</dbReference>
<dbReference type="PANTHER" id="PTHR22744">
    <property type="entry name" value="HELIX LOOP HELIX PROTEIN 21-RELATED"/>
    <property type="match status" value="1"/>
</dbReference>
<proteinExistence type="predicted"/>
<dbReference type="Pfam" id="PF00651">
    <property type="entry name" value="BTB"/>
    <property type="match status" value="1"/>
</dbReference>
<dbReference type="SMART" id="SM00225">
    <property type="entry name" value="BTB"/>
    <property type="match status" value="1"/>
</dbReference>
<dbReference type="InterPro" id="IPR000210">
    <property type="entry name" value="BTB/POZ_dom"/>
</dbReference>
<sequence>MATKNDKNVFASPWNDSDMVLVLEGRELHVHKWILKSQSPVFKAMFDGHFQEASEARITLKEKYFQSMVRFLKVLYPSSMFGETKSPLDDECWLSILALAEEYQCVNVIKQCIDEVKITPQNALQILPYAVKYHHTALPTIYDVINWSAPTTKLEKIVPEIESKEKSNTMLLTKCRFLESAVVKMQDAIISLIGDFLKQKKIADDANNSLSSTKRSLDDARRKIKVLDVSSSYPMPLGGYPIYSYGTSAQTYQDKTKADCRCPHSVGVPEISKTKNCLDCKEKYKESFLVPIPSCQNTQIFFSMLRSGDDVTTALKGW</sequence>